<evidence type="ECO:0000313" key="4">
    <source>
        <dbReference type="Proteomes" id="UP001242480"/>
    </source>
</evidence>
<dbReference type="Gene3D" id="1.10.10.2120">
    <property type="match status" value="1"/>
</dbReference>
<protein>
    <submittedName>
        <fullName evidence="3">Isopenicillin-N N-acyltransferase-like protein</fullName>
    </submittedName>
</protein>
<proteinExistence type="predicted"/>
<dbReference type="InterPro" id="IPR047794">
    <property type="entry name" value="C45_proenzyme-like"/>
</dbReference>
<dbReference type="PANTHER" id="PTHR34180:SF1">
    <property type="entry name" value="BETA-ALANYL-DOPAMINE_CARCININE HYDROLASE"/>
    <property type="match status" value="1"/>
</dbReference>
<dbReference type="Pfam" id="PF03417">
    <property type="entry name" value="AAT"/>
    <property type="match status" value="1"/>
</dbReference>
<accession>A0ABU0JHS4</accession>
<name>A0ABU0JHS4_9HYPH</name>
<keyword evidence="4" id="KW-1185">Reference proteome</keyword>
<evidence type="ECO:0000313" key="3">
    <source>
        <dbReference type="EMBL" id="MDQ0473041.1"/>
    </source>
</evidence>
<dbReference type="Gene3D" id="3.60.60.10">
    <property type="entry name" value="Penicillin V Acylase, Chain A"/>
    <property type="match status" value="1"/>
</dbReference>
<reference evidence="3 4" key="1">
    <citation type="submission" date="2023-07" db="EMBL/GenBank/DDBJ databases">
        <title>Genomic Encyclopedia of Type Strains, Phase IV (KMG-IV): sequencing the most valuable type-strain genomes for metagenomic binning, comparative biology and taxonomic classification.</title>
        <authorList>
            <person name="Goeker M."/>
        </authorList>
    </citation>
    <scope>NUCLEOTIDE SEQUENCE [LARGE SCALE GENOMIC DNA]</scope>
    <source>
        <strain evidence="3 4">DSM 19619</strain>
    </source>
</reference>
<comment type="caution">
    <text evidence="3">The sequence shown here is derived from an EMBL/GenBank/DDBJ whole genome shotgun (WGS) entry which is preliminary data.</text>
</comment>
<feature type="domain" description="Peptidase C45 hydrolase" evidence="2">
    <location>
        <begin position="109"/>
        <end position="332"/>
    </location>
</feature>
<evidence type="ECO:0000259" key="2">
    <source>
        <dbReference type="Pfam" id="PF03417"/>
    </source>
</evidence>
<feature type="compositionally biased region" description="Basic and acidic residues" evidence="1">
    <location>
        <begin position="343"/>
        <end position="355"/>
    </location>
</feature>
<dbReference type="RefSeq" id="WP_307280751.1">
    <property type="nucleotide sequence ID" value="NZ_JAUSVX010000014.1"/>
</dbReference>
<organism evidence="3 4">
    <name type="scientific">Labrys wisconsinensis</name>
    <dbReference type="NCBI Taxonomy" id="425677"/>
    <lineage>
        <taxon>Bacteria</taxon>
        <taxon>Pseudomonadati</taxon>
        <taxon>Pseudomonadota</taxon>
        <taxon>Alphaproteobacteria</taxon>
        <taxon>Hyphomicrobiales</taxon>
        <taxon>Xanthobacteraceae</taxon>
        <taxon>Labrys</taxon>
    </lineage>
</organism>
<dbReference type="Proteomes" id="UP001242480">
    <property type="component" value="Unassembled WGS sequence"/>
</dbReference>
<evidence type="ECO:0000256" key="1">
    <source>
        <dbReference type="SAM" id="MobiDB-lite"/>
    </source>
</evidence>
<dbReference type="InterPro" id="IPR005079">
    <property type="entry name" value="Peptidase_C45_hydrolase"/>
</dbReference>
<dbReference type="PANTHER" id="PTHR34180">
    <property type="entry name" value="PEPTIDASE C45"/>
    <property type="match status" value="1"/>
</dbReference>
<gene>
    <name evidence="3" type="ORF">QO011_006074</name>
</gene>
<dbReference type="NCBIfam" id="NF040521">
    <property type="entry name" value="C45_proenzyme"/>
    <property type="match status" value="1"/>
</dbReference>
<dbReference type="InterPro" id="IPR047801">
    <property type="entry name" value="Peptidase_C45"/>
</dbReference>
<feature type="region of interest" description="Disordered" evidence="1">
    <location>
        <begin position="332"/>
        <end position="355"/>
    </location>
</feature>
<sequence>MPRNPIPILVLRGRPFERGGRHGEAFAAEIQRALGRSKDTSSRKAYEAARGRAAHSWPLLEECAPEIAMEVQGLAEGSSSDVTDLYLRIGFEFFVDAAPTGCSGIAIAGPNGAVIGQNWDAPPEDAVDLALVLHAGEAGVETAMVASVGTLGWVGCNRSGLALSTNDLILDAIPCGLPSQVVRRLALDQASVPAAIGALRSLPNMGGRCYLLGDAAGAIAGVEISPSVGVSAMAATSPILHTNHARLPETAVVEDEARLQAVYPSSRSRLAALERLADGARTVADVMAVLRNRDGAPNAISKTPSKEEKTETAFSIVFDCAAAEIHLCAGPPSTGVYQTVRLSDPERRVEPPPRP</sequence>
<dbReference type="EMBL" id="JAUSVX010000014">
    <property type="protein sequence ID" value="MDQ0473041.1"/>
    <property type="molecule type" value="Genomic_DNA"/>
</dbReference>